<dbReference type="Pfam" id="PF01393">
    <property type="entry name" value="Chromo_shadow"/>
    <property type="match status" value="1"/>
</dbReference>
<dbReference type="Gene3D" id="2.40.50.40">
    <property type="match status" value="1"/>
</dbReference>
<evidence type="ECO:0000313" key="6">
    <source>
        <dbReference type="WBParaSite" id="TMUE_2000007738.1"/>
    </source>
</evidence>
<protein>
    <submittedName>
        <fullName evidence="6">ChSh domain-containing protein</fullName>
    </submittedName>
</protein>
<dbReference type="WBParaSite" id="TMUE_2000007738.1">
    <property type="protein sequence ID" value="TMUE_2000007738.1"/>
    <property type="gene ID" value="WBGene00294297"/>
</dbReference>
<feature type="compositionally biased region" description="Low complexity" evidence="3">
    <location>
        <begin position="26"/>
        <end position="45"/>
    </location>
</feature>
<organism evidence="5 6">
    <name type="scientific">Trichuris muris</name>
    <name type="common">Mouse whipworm</name>
    <dbReference type="NCBI Taxonomy" id="70415"/>
    <lineage>
        <taxon>Eukaryota</taxon>
        <taxon>Metazoa</taxon>
        <taxon>Ecdysozoa</taxon>
        <taxon>Nematoda</taxon>
        <taxon>Enoplea</taxon>
        <taxon>Dorylaimia</taxon>
        <taxon>Trichinellida</taxon>
        <taxon>Trichuridae</taxon>
        <taxon>Trichuris</taxon>
    </lineage>
</organism>
<evidence type="ECO:0000259" key="4">
    <source>
        <dbReference type="Pfam" id="PF01393"/>
    </source>
</evidence>
<name>A0A5S6QKK9_TRIMR</name>
<evidence type="ECO:0000256" key="2">
    <source>
        <dbReference type="ARBA" id="ARBA00023242"/>
    </source>
</evidence>
<comment type="subcellular location">
    <subcellularLocation>
        <location evidence="1">Nucleus</location>
    </subcellularLocation>
</comment>
<reference evidence="6" key="1">
    <citation type="submission" date="2019-12" db="UniProtKB">
        <authorList>
            <consortium name="WormBaseParasite"/>
        </authorList>
    </citation>
    <scope>IDENTIFICATION</scope>
</reference>
<keyword evidence="2" id="KW-0539">Nucleus</keyword>
<evidence type="ECO:0000256" key="1">
    <source>
        <dbReference type="ARBA" id="ARBA00004123"/>
    </source>
</evidence>
<accession>A0A5S6QKK9</accession>
<feature type="domain" description="Chromo shadow" evidence="4">
    <location>
        <begin position="118"/>
        <end position="155"/>
    </location>
</feature>
<dbReference type="SUPFAM" id="SSF54160">
    <property type="entry name" value="Chromo domain-like"/>
    <property type="match status" value="1"/>
</dbReference>
<sequence>MAEATTSVAAETEVKEEKEIAEKEQSPPAAAPSAAPSRRSSRMASIQFQRKMRLRESAWKSRTGANSSPVKRNLLGRSRARKRSLLHLDSADELSLEMFELPTAADVEEVVEPRLGSDGRLFFCIKFVNKDETELVPKDVAYAKYPREMIDFYERILEFSVKPM</sequence>
<dbReference type="AlphaFoldDB" id="A0A5S6QKK9"/>
<evidence type="ECO:0000256" key="3">
    <source>
        <dbReference type="SAM" id="MobiDB-lite"/>
    </source>
</evidence>
<evidence type="ECO:0000313" key="5">
    <source>
        <dbReference type="Proteomes" id="UP000046395"/>
    </source>
</evidence>
<dbReference type="InterPro" id="IPR008251">
    <property type="entry name" value="Chromo_shadow_dom"/>
</dbReference>
<dbReference type="Proteomes" id="UP000046395">
    <property type="component" value="Unassembled WGS sequence"/>
</dbReference>
<proteinExistence type="predicted"/>
<keyword evidence="5" id="KW-1185">Reference proteome</keyword>
<dbReference type="GO" id="GO:0005634">
    <property type="term" value="C:nucleus"/>
    <property type="evidence" value="ECO:0007669"/>
    <property type="project" value="UniProtKB-SubCell"/>
</dbReference>
<feature type="compositionally biased region" description="Low complexity" evidence="3">
    <location>
        <begin position="1"/>
        <end position="11"/>
    </location>
</feature>
<dbReference type="InterPro" id="IPR016197">
    <property type="entry name" value="Chromo-like_dom_sf"/>
</dbReference>
<feature type="compositionally biased region" description="Basic and acidic residues" evidence="3">
    <location>
        <begin position="12"/>
        <end position="25"/>
    </location>
</feature>
<feature type="region of interest" description="Disordered" evidence="3">
    <location>
        <begin position="1"/>
        <end position="74"/>
    </location>
</feature>
<dbReference type="CDD" id="cd00034">
    <property type="entry name" value="CSD"/>
    <property type="match status" value="1"/>
</dbReference>